<protein>
    <submittedName>
        <fullName evidence="5">Spy/CpxP family protein refolding chaperone</fullName>
    </submittedName>
</protein>
<evidence type="ECO:0000313" key="5">
    <source>
        <dbReference type="EMBL" id="MBV6340290.1"/>
    </source>
</evidence>
<dbReference type="PANTHER" id="PTHR38102">
    <property type="entry name" value="PERIPLASMIC CHAPERONE SPY"/>
    <property type="match status" value="1"/>
</dbReference>
<comment type="caution">
    <text evidence="5">The sequence shown here is derived from an EMBL/GenBank/DDBJ whole genome shotgun (WGS) entry which is preliminary data.</text>
</comment>
<sequence>MLVRRTLRTIVVAMVLTLAISTTLMAEVGGGLKGSGGGDAQHIILRALVGVNLTDAQKTAIAGILKGYKDALQKDIKEVVDVRTQLFDAIHADTYDEAKVRTQSRLLASKEEELAVLRAKIVSEVNAVLTTEQKAILEQAKEEFAAMIKAKIERILNLINTWIGKHS</sequence>
<dbReference type="Proteomes" id="UP001196980">
    <property type="component" value="Unassembled WGS sequence"/>
</dbReference>
<keyword evidence="6" id="KW-1185">Reference proteome</keyword>
<dbReference type="Pfam" id="PF07813">
    <property type="entry name" value="LTXXQ"/>
    <property type="match status" value="1"/>
</dbReference>
<dbReference type="PANTHER" id="PTHR38102:SF1">
    <property type="entry name" value="PERIPLASMIC CHAPERONE SPY"/>
    <property type="match status" value="1"/>
</dbReference>
<evidence type="ECO:0000256" key="2">
    <source>
        <dbReference type="ARBA" id="ARBA00008441"/>
    </source>
</evidence>
<evidence type="ECO:0000256" key="3">
    <source>
        <dbReference type="ARBA" id="ARBA00022729"/>
    </source>
</evidence>
<reference evidence="5 6" key="1">
    <citation type="journal article" date="2020" name="J Geophys Res Biogeosci">
        <title>Magnetotaxis as an Adaptation to Enable Bacterial Shuttling of Microbial Sulfur and Sulfur Cycling Across Aquatic Oxic#Anoxic Interfaces.</title>
        <authorList>
            <person name="Li J."/>
            <person name="Liu P."/>
            <person name="Wang J."/>
            <person name="Roberts A.P."/>
            <person name="Pan Y."/>
        </authorList>
    </citation>
    <scope>NUCLEOTIDE SEQUENCE [LARGE SCALE GENOMIC DNA]</scope>
    <source>
        <strain evidence="5 6">MYR-1_YQ</strain>
    </source>
</reference>
<keyword evidence="3" id="KW-0732">Signal</keyword>
<gene>
    <name evidence="5" type="ORF">HWQ67_01700</name>
</gene>
<comment type="subcellular location">
    <subcellularLocation>
        <location evidence="1">Periplasm</location>
    </subcellularLocation>
</comment>
<evidence type="ECO:0000256" key="4">
    <source>
        <dbReference type="ARBA" id="ARBA00022764"/>
    </source>
</evidence>
<keyword evidence="4" id="KW-0574">Periplasm</keyword>
<dbReference type="EMBL" id="JABXWD010000016">
    <property type="protein sequence ID" value="MBV6340290.1"/>
    <property type="molecule type" value="Genomic_DNA"/>
</dbReference>
<accession>A0ABS6RUJ1</accession>
<comment type="similarity">
    <text evidence="2">Belongs to the CpxP/Spy family.</text>
</comment>
<evidence type="ECO:0000256" key="1">
    <source>
        <dbReference type="ARBA" id="ARBA00004418"/>
    </source>
</evidence>
<dbReference type="InterPro" id="IPR012899">
    <property type="entry name" value="LTXXQ"/>
</dbReference>
<proteinExistence type="inferred from homology"/>
<organism evidence="5 6">
    <name type="scientific">Candidatus Magnetobacterium casense</name>
    <dbReference type="NCBI Taxonomy" id="1455061"/>
    <lineage>
        <taxon>Bacteria</taxon>
        <taxon>Pseudomonadati</taxon>
        <taxon>Nitrospirota</taxon>
        <taxon>Thermodesulfovibrionia</taxon>
        <taxon>Thermodesulfovibrionales</taxon>
        <taxon>Candidatus Magnetobacteriaceae</taxon>
        <taxon>Candidatus Magnetobacterium</taxon>
    </lineage>
</organism>
<dbReference type="InterPro" id="IPR052211">
    <property type="entry name" value="Cpx_auxiliary_protein"/>
</dbReference>
<dbReference type="CDD" id="cd09916">
    <property type="entry name" value="CpxP_like"/>
    <property type="match status" value="1"/>
</dbReference>
<name>A0ABS6RUJ1_9BACT</name>
<dbReference type="RefSeq" id="WP_218250908.1">
    <property type="nucleotide sequence ID" value="NZ_JABXWD010000016.1"/>
</dbReference>
<evidence type="ECO:0000313" key="6">
    <source>
        <dbReference type="Proteomes" id="UP001196980"/>
    </source>
</evidence>